<feature type="signal peptide" evidence="2">
    <location>
        <begin position="1"/>
        <end position="19"/>
    </location>
</feature>
<sequence>MGDIALSLIGLSCAQTGLAVSARSEVFLGCLGVPGGFAESAALGRSGSGGQGPDALSLSLSPMDQMPTGFRKA</sequence>
<comment type="caution">
    <text evidence="3">The sequence shown here is derived from an EMBL/GenBank/DDBJ whole genome shotgun (WGS) entry which is preliminary data.</text>
</comment>
<dbReference type="EMBL" id="MU843139">
    <property type="protein sequence ID" value="KAK2021087.1"/>
    <property type="molecule type" value="Genomic_DNA"/>
</dbReference>
<dbReference type="Proteomes" id="UP001232148">
    <property type="component" value="Unassembled WGS sequence"/>
</dbReference>
<organism evidence="3 4">
    <name type="scientific">Colletotrichum zoysiae</name>
    <dbReference type="NCBI Taxonomy" id="1216348"/>
    <lineage>
        <taxon>Eukaryota</taxon>
        <taxon>Fungi</taxon>
        <taxon>Dikarya</taxon>
        <taxon>Ascomycota</taxon>
        <taxon>Pezizomycotina</taxon>
        <taxon>Sordariomycetes</taxon>
        <taxon>Hypocreomycetidae</taxon>
        <taxon>Glomerellales</taxon>
        <taxon>Glomerellaceae</taxon>
        <taxon>Colletotrichum</taxon>
        <taxon>Colletotrichum graminicola species complex</taxon>
    </lineage>
</organism>
<protein>
    <submittedName>
        <fullName evidence="3">Uncharacterized protein</fullName>
    </submittedName>
</protein>
<reference evidence="3" key="1">
    <citation type="submission" date="2021-06" db="EMBL/GenBank/DDBJ databases">
        <title>Comparative genomics, transcriptomics and evolutionary studies reveal genomic signatures of adaptation to plant cell wall in hemibiotrophic fungi.</title>
        <authorList>
            <consortium name="DOE Joint Genome Institute"/>
            <person name="Baroncelli R."/>
            <person name="Diaz J.F."/>
            <person name="Benocci T."/>
            <person name="Peng M."/>
            <person name="Battaglia E."/>
            <person name="Haridas S."/>
            <person name="Andreopoulos W."/>
            <person name="Labutti K."/>
            <person name="Pangilinan J."/>
            <person name="Floch G.L."/>
            <person name="Makela M.R."/>
            <person name="Henrissat B."/>
            <person name="Grigoriev I.V."/>
            <person name="Crouch J.A."/>
            <person name="De Vries R.P."/>
            <person name="Sukno S.A."/>
            <person name="Thon M.R."/>
        </authorList>
    </citation>
    <scope>NUCLEOTIDE SEQUENCE</scope>
    <source>
        <strain evidence="3">MAFF235873</strain>
    </source>
</reference>
<evidence type="ECO:0000313" key="3">
    <source>
        <dbReference type="EMBL" id="KAK2021087.1"/>
    </source>
</evidence>
<gene>
    <name evidence="3" type="ORF">LX32DRAFT_646760</name>
</gene>
<evidence type="ECO:0000313" key="4">
    <source>
        <dbReference type="Proteomes" id="UP001232148"/>
    </source>
</evidence>
<accession>A0AAD9LUM8</accession>
<feature type="chain" id="PRO_5042092122" evidence="2">
    <location>
        <begin position="20"/>
        <end position="73"/>
    </location>
</feature>
<keyword evidence="2" id="KW-0732">Signal</keyword>
<keyword evidence="4" id="KW-1185">Reference proteome</keyword>
<dbReference type="AlphaFoldDB" id="A0AAD9LUM8"/>
<evidence type="ECO:0000256" key="1">
    <source>
        <dbReference type="SAM" id="MobiDB-lite"/>
    </source>
</evidence>
<name>A0AAD9LUM8_9PEZI</name>
<feature type="region of interest" description="Disordered" evidence="1">
    <location>
        <begin position="42"/>
        <end position="73"/>
    </location>
</feature>
<proteinExistence type="predicted"/>
<evidence type="ECO:0000256" key="2">
    <source>
        <dbReference type="SAM" id="SignalP"/>
    </source>
</evidence>